<reference evidence="2" key="1">
    <citation type="journal article" date="2022" name="Cell">
        <title>Repeat-based holocentromeres influence genome architecture and karyotype evolution.</title>
        <authorList>
            <person name="Hofstatter P.G."/>
            <person name="Thangavel G."/>
            <person name="Lux T."/>
            <person name="Neumann P."/>
            <person name="Vondrak T."/>
            <person name="Novak P."/>
            <person name="Zhang M."/>
            <person name="Costa L."/>
            <person name="Castellani M."/>
            <person name="Scott A."/>
            <person name="Toegelov H."/>
            <person name="Fuchs J."/>
            <person name="Mata-Sucre Y."/>
            <person name="Dias Y."/>
            <person name="Vanzela A.L.L."/>
            <person name="Huettel B."/>
            <person name="Almeida C.C.S."/>
            <person name="Simkova H."/>
            <person name="Souza G."/>
            <person name="Pedrosa-Harand A."/>
            <person name="Macas J."/>
            <person name="Mayer K.F.X."/>
            <person name="Houben A."/>
            <person name="Marques A."/>
        </authorList>
    </citation>
    <scope>NUCLEOTIDE SEQUENCE</scope>
    <source>
        <strain evidence="2">RhyBre1mFocal</strain>
    </source>
</reference>
<name>A0A9Q0CCH0_9POAL</name>
<dbReference type="OrthoDB" id="1931917at2759"/>
<dbReference type="AlphaFoldDB" id="A0A9Q0CCH0"/>
<evidence type="ECO:0000256" key="1">
    <source>
        <dbReference type="SAM" id="Phobius"/>
    </source>
</evidence>
<sequence length="111" mass="11872">MALNSTWSLALGVAFFGTLSFIFGVIAENKKPPFGTAIKGKDVVICMGHSKTGLFGGAAFIALDATLFWLVCQMLTLNARADYLDEDQDAKGHYGQVYGTDYDAISAPNKA</sequence>
<comment type="caution">
    <text evidence="2">The sequence shown here is derived from an EMBL/GenBank/DDBJ whole genome shotgun (WGS) entry which is preliminary data.</text>
</comment>
<proteinExistence type="predicted"/>
<protein>
    <submittedName>
        <fullName evidence="2">Uncharacterized protein</fullName>
    </submittedName>
</protein>
<keyword evidence="1" id="KW-0472">Membrane</keyword>
<keyword evidence="3" id="KW-1185">Reference proteome</keyword>
<accession>A0A9Q0CCH0</accession>
<organism evidence="2 3">
    <name type="scientific">Rhynchospora breviuscula</name>
    <dbReference type="NCBI Taxonomy" id="2022672"/>
    <lineage>
        <taxon>Eukaryota</taxon>
        <taxon>Viridiplantae</taxon>
        <taxon>Streptophyta</taxon>
        <taxon>Embryophyta</taxon>
        <taxon>Tracheophyta</taxon>
        <taxon>Spermatophyta</taxon>
        <taxon>Magnoliopsida</taxon>
        <taxon>Liliopsida</taxon>
        <taxon>Poales</taxon>
        <taxon>Cyperaceae</taxon>
        <taxon>Cyperoideae</taxon>
        <taxon>Rhynchosporeae</taxon>
        <taxon>Rhynchospora</taxon>
    </lineage>
</organism>
<evidence type="ECO:0000313" key="2">
    <source>
        <dbReference type="EMBL" id="KAJ1691356.1"/>
    </source>
</evidence>
<evidence type="ECO:0000313" key="3">
    <source>
        <dbReference type="Proteomes" id="UP001151287"/>
    </source>
</evidence>
<keyword evidence="1" id="KW-1133">Transmembrane helix</keyword>
<dbReference type="EMBL" id="JAMQYH010000004">
    <property type="protein sequence ID" value="KAJ1691356.1"/>
    <property type="molecule type" value="Genomic_DNA"/>
</dbReference>
<keyword evidence="1" id="KW-0812">Transmembrane</keyword>
<dbReference type="Proteomes" id="UP001151287">
    <property type="component" value="Unassembled WGS sequence"/>
</dbReference>
<gene>
    <name evidence="2" type="ORF">LUZ63_015511</name>
</gene>
<feature type="transmembrane region" description="Helical" evidence="1">
    <location>
        <begin position="6"/>
        <end position="27"/>
    </location>
</feature>